<dbReference type="AlphaFoldDB" id="A0A2N5N660"/>
<evidence type="ECO:0000259" key="1">
    <source>
        <dbReference type="Pfam" id="PF01521"/>
    </source>
</evidence>
<organism evidence="2 3">
    <name type="scientific">Paenibacillus pasadenensis</name>
    <dbReference type="NCBI Taxonomy" id="217090"/>
    <lineage>
        <taxon>Bacteria</taxon>
        <taxon>Bacillati</taxon>
        <taxon>Bacillota</taxon>
        <taxon>Bacilli</taxon>
        <taxon>Bacillales</taxon>
        <taxon>Paenibacillaceae</taxon>
        <taxon>Paenibacillus</taxon>
    </lineage>
</organism>
<evidence type="ECO:0000313" key="3">
    <source>
        <dbReference type="Proteomes" id="UP000234789"/>
    </source>
</evidence>
<feature type="domain" description="Core" evidence="1">
    <location>
        <begin position="1"/>
        <end position="100"/>
    </location>
</feature>
<sequence>MRITFRPEAADKLQPYVGDGQAMLKLVYDTEGCGCVVNGVSALYVVQEPLSGDVQGEGDPYPFLYEERYEVFFEPELKLGYSRERDAFILSSDSQIYNYDLRFFPRAPQFQPSEKGR</sequence>
<dbReference type="InterPro" id="IPR000361">
    <property type="entry name" value="ATAP_core_dom"/>
</dbReference>
<dbReference type="Proteomes" id="UP000234789">
    <property type="component" value="Unassembled WGS sequence"/>
</dbReference>
<evidence type="ECO:0000313" key="2">
    <source>
        <dbReference type="EMBL" id="PLT45789.1"/>
    </source>
</evidence>
<accession>A0A2N5N660</accession>
<proteinExistence type="predicted"/>
<reference evidence="2 3" key="1">
    <citation type="submission" date="2017-05" db="EMBL/GenBank/DDBJ databases">
        <title>Functional genome analysis of Paenibacillus pasadenensis strain R16: insights on endophytic life style and antifungal activity.</title>
        <authorList>
            <person name="Passera A."/>
            <person name="Marcolungo L."/>
            <person name="Casati P."/>
            <person name="Brasca M."/>
            <person name="Quaglino F."/>
            <person name="Delledonne M."/>
        </authorList>
    </citation>
    <scope>NUCLEOTIDE SEQUENCE [LARGE SCALE GENOMIC DNA]</scope>
    <source>
        <strain evidence="2 3">R16</strain>
    </source>
</reference>
<gene>
    <name evidence="2" type="ORF">B8V81_4220</name>
</gene>
<dbReference type="RefSeq" id="WP_101809098.1">
    <property type="nucleotide sequence ID" value="NZ_NFEZ01000004.1"/>
</dbReference>
<dbReference type="InterPro" id="IPR035903">
    <property type="entry name" value="HesB-like_dom_sf"/>
</dbReference>
<dbReference type="Pfam" id="PF01521">
    <property type="entry name" value="Fe-S_biosyn"/>
    <property type="match status" value="1"/>
</dbReference>
<comment type="caution">
    <text evidence="2">The sequence shown here is derived from an EMBL/GenBank/DDBJ whole genome shotgun (WGS) entry which is preliminary data.</text>
</comment>
<protein>
    <recommendedName>
        <fullName evidence="1">Core domain-containing protein</fullName>
    </recommendedName>
</protein>
<keyword evidence="3" id="KW-1185">Reference proteome</keyword>
<dbReference type="SUPFAM" id="SSF89360">
    <property type="entry name" value="HesB-like domain"/>
    <property type="match status" value="1"/>
</dbReference>
<dbReference type="EMBL" id="NFEZ01000004">
    <property type="protein sequence ID" value="PLT45789.1"/>
    <property type="molecule type" value="Genomic_DNA"/>
</dbReference>
<dbReference type="Gene3D" id="2.60.300.12">
    <property type="entry name" value="HesB-like domain"/>
    <property type="match status" value="1"/>
</dbReference>
<name>A0A2N5N660_9BACL</name>